<evidence type="ECO:0000259" key="1">
    <source>
        <dbReference type="Pfam" id="PF02221"/>
    </source>
</evidence>
<evidence type="ECO:0000313" key="2">
    <source>
        <dbReference type="EMBL" id="CAD7622663.1"/>
    </source>
</evidence>
<reference evidence="2" key="1">
    <citation type="submission" date="2020-11" db="EMBL/GenBank/DDBJ databases">
        <authorList>
            <person name="Tran Van P."/>
        </authorList>
    </citation>
    <scope>NUCLEOTIDE SEQUENCE</scope>
</reference>
<dbReference type="Gene3D" id="2.60.40.770">
    <property type="match status" value="1"/>
</dbReference>
<dbReference type="AlphaFoldDB" id="A0A7R9KGG1"/>
<gene>
    <name evidence="2" type="ORF">OSB1V03_LOCUS3126</name>
</gene>
<sequence>MTKFFNEIVRVALSGNVPNRPCDHMPAGTVTDFEIYGCDAGKPCSIVRGDTTLLKFDYISSTPYENPSFDMAIRYKVGSVDHFVNAVADLPHFEQNACKHTKCPLQAGVKQTLYLNQSIPHDFHREMPLKDLDLIFGIAGRFGIDYYN</sequence>
<dbReference type="InterPro" id="IPR003172">
    <property type="entry name" value="ML_dom"/>
</dbReference>
<dbReference type="Pfam" id="PF02221">
    <property type="entry name" value="E1_DerP2_DerF2"/>
    <property type="match status" value="1"/>
</dbReference>
<dbReference type="EMBL" id="OC855800">
    <property type="protein sequence ID" value="CAD7622663.1"/>
    <property type="molecule type" value="Genomic_DNA"/>
</dbReference>
<dbReference type="Proteomes" id="UP000759131">
    <property type="component" value="Unassembled WGS sequence"/>
</dbReference>
<keyword evidence="3" id="KW-1185">Reference proteome</keyword>
<dbReference type="InterPro" id="IPR014756">
    <property type="entry name" value="Ig_E-set"/>
</dbReference>
<proteinExistence type="predicted"/>
<protein>
    <recommendedName>
        <fullName evidence="1">MD-2-related lipid-recognition domain-containing protein</fullName>
    </recommendedName>
</protein>
<name>A0A7R9KGG1_9ACAR</name>
<dbReference type="SUPFAM" id="SSF81296">
    <property type="entry name" value="E set domains"/>
    <property type="match status" value="1"/>
</dbReference>
<feature type="domain" description="MD-2-related lipid-recognition" evidence="1">
    <location>
        <begin position="17"/>
        <end position="121"/>
    </location>
</feature>
<evidence type="ECO:0000313" key="3">
    <source>
        <dbReference type="Proteomes" id="UP000759131"/>
    </source>
</evidence>
<dbReference type="OrthoDB" id="6576058at2759"/>
<organism evidence="2">
    <name type="scientific">Medioppia subpectinata</name>
    <dbReference type="NCBI Taxonomy" id="1979941"/>
    <lineage>
        <taxon>Eukaryota</taxon>
        <taxon>Metazoa</taxon>
        <taxon>Ecdysozoa</taxon>
        <taxon>Arthropoda</taxon>
        <taxon>Chelicerata</taxon>
        <taxon>Arachnida</taxon>
        <taxon>Acari</taxon>
        <taxon>Acariformes</taxon>
        <taxon>Sarcoptiformes</taxon>
        <taxon>Oribatida</taxon>
        <taxon>Brachypylina</taxon>
        <taxon>Oppioidea</taxon>
        <taxon>Oppiidae</taxon>
        <taxon>Medioppia</taxon>
    </lineage>
</organism>
<dbReference type="EMBL" id="CAJPIZ010001225">
    <property type="protein sequence ID" value="CAG2103093.1"/>
    <property type="molecule type" value="Genomic_DNA"/>
</dbReference>
<accession>A0A7R9KGG1</accession>